<keyword evidence="2" id="KW-1185">Reference proteome</keyword>
<dbReference type="RefSeq" id="WP_006668235.1">
    <property type="nucleotide sequence ID" value="NZ_FO818640.1"/>
</dbReference>
<evidence type="ECO:0000313" key="2">
    <source>
        <dbReference type="Proteomes" id="UP000032946"/>
    </source>
</evidence>
<gene>
    <name evidence="1" type="primary">faxG8</name>
    <name evidence="1" type="ORF">ARTHRO_40345</name>
</gene>
<proteinExistence type="predicted"/>
<evidence type="ECO:0000313" key="1">
    <source>
        <dbReference type="EMBL" id="CDM95939.1"/>
    </source>
</evidence>
<dbReference type="EMBL" id="FO818640">
    <property type="protein sequence ID" value="CDM95939.1"/>
    <property type="molecule type" value="Genomic_DNA"/>
</dbReference>
<sequence>MISKHWKEVRLNLRNIKLDPLMYVGTSFAIKVPNYAGRGRLQWQLTAVKFDKEFLAYCLGEMIKKLIPLHPDKIEEILNEALEYYRAEWNIYQTESGGDREPDNETYFGEINDD</sequence>
<protein>
    <submittedName>
        <fullName evidence="1">Uncharacterized protein</fullName>
    </submittedName>
</protein>
<dbReference type="AlphaFoldDB" id="A0A9P1KH00"/>
<accession>A0A9P1KH00</accession>
<reference evidence="1 2" key="1">
    <citation type="submission" date="2014-02" db="EMBL/GenBank/DDBJ databases">
        <authorList>
            <person name="Genoscope - CEA"/>
        </authorList>
    </citation>
    <scope>NUCLEOTIDE SEQUENCE [LARGE SCALE GENOMIC DNA]</scope>
    <source>
        <strain evidence="1 2">PCC 8005</strain>
    </source>
</reference>
<dbReference type="Proteomes" id="UP000032946">
    <property type="component" value="Chromosome"/>
</dbReference>
<organism evidence="1 2">
    <name type="scientific">Limnospira indica PCC 8005</name>
    <dbReference type="NCBI Taxonomy" id="376219"/>
    <lineage>
        <taxon>Bacteria</taxon>
        <taxon>Bacillati</taxon>
        <taxon>Cyanobacteriota</taxon>
        <taxon>Cyanophyceae</taxon>
        <taxon>Oscillatoriophycideae</taxon>
        <taxon>Oscillatoriales</taxon>
        <taxon>Sirenicapillariaceae</taxon>
        <taxon>Limnospira</taxon>
    </lineage>
</organism>
<name>A0A9P1KH00_9CYAN</name>